<protein>
    <submittedName>
        <fullName evidence="3">Acyltransferase 3</fullName>
    </submittedName>
</protein>
<feature type="transmembrane region" description="Helical" evidence="1">
    <location>
        <begin position="66"/>
        <end position="84"/>
    </location>
</feature>
<keyword evidence="1" id="KW-0472">Membrane</keyword>
<dbReference type="GO" id="GO:0016747">
    <property type="term" value="F:acyltransferase activity, transferring groups other than amino-acyl groups"/>
    <property type="evidence" value="ECO:0007669"/>
    <property type="project" value="InterPro"/>
</dbReference>
<dbReference type="Proteomes" id="UP000269883">
    <property type="component" value="Chromosome"/>
</dbReference>
<evidence type="ECO:0000313" key="3">
    <source>
        <dbReference type="EMBL" id="BBD08094.1"/>
    </source>
</evidence>
<evidence type="ECO:0000256" key="1">
    <source>
        <dbReference type="SAM" id="Phobius"/>
    </source>
</evidence>
<feature type="transmembrane region" description="Helical" evidence="1">
    <location>
        <begin position="258"/>
        <end position="276"/>
    </location>
</feature>
<dbReference type="InterPro" id="IPR050879">
    <property type="entry name" value="Acyltransferase_3"/>
</dbReference>
<feature type="transmembrane region" description="Helical" evidence="1">
    <location>
        <begin position="176"/>
        <end position="196"/>
    </location>
</feature>
<dbReference type="PANTHER" id="PTHR23028:SF53">
    <property type="entry name" value="ACYL_TRANSF_3 DOMAIN-CONTAINING PROTEIN"/>
    <property type="match status" value="1"/>
</dbReference>
<feature type="transmembrane region" description="Helical" evidence="1">
    <location>
        <begin position="24"/>
        <end position="46"/>
    </location>
</feature>
<organism evidence="3 4">
    <name type="scientific">Desulfovibrio ferrophilus</name>
    <dbReference type="NCBI Taxonomy" id="241368"/>
    <lineage>
        <taxon>Bacteria</taxon>
        <taxon>Pseudomonadati</taxon>
        <taxon>Thermodesulfobacteriota</taxon>
        <taxon>Desulfovibrionia</taxon>
        <taxon>Desulfovibrionales</taxon>
        <taxon>Desulfovibrionaceae</taxon>
        <taxon>Desulfovibrio</taxon>
    </lineage>
</organism>
<feature type="transmembrane region" description="Helical" evidence="1">
    <location>
        <begin position="105"/>
        <end position="125"/>
    </location>
</feature>
<feature type="transmembrane region" description="Helical" evidence="1">
    <location>
        <begin position="313"/>
        <end position="332"/>
    </location>
</feature>
<dbReference type="EMBL" id="AP017378">
    <property type="protein sequence ID" value="BBD08094.1"/>
    <property type="molecule type" value="Genomic_DNA"/>
</dbReference>
<reference evidence="3 4" key="1">
    <citation type="journal article" date="2018" name="Sci. Adv.">
        <title>Multi-heme cytochromes provide a pathway for survival in energy-limited environments.</title>
        <authorList>
            <person name="Deng X."/>
            <person name="Dohmae N."/>
            <person name="Nealson K.H."/>
            <person name="Hashimoto K."/>
            <person name="Okamoto A."/>
        </authorList>
    </citation>
    <scope>NUCLEOTIDE SEQUENCE [LARGE SCALE GENOMIC DNA]</scope>
    <source>
        <strain evidence="3 4">IS5</strain>
    </source>
</reference>
<dbReference type="AlphaFoldDB" id="A0A2Z6AXW1"/>
<evidence type="ECO:0000313" key="4">
    <source>
        <dbReference type="Proteomes" id="UP000269883"/>
    </source>
</evidence>
<keyword evidence="4" id="KW-1185">Reference proteome</keyword>
<dbReference type="RefSeq" id="WP_126377911.1">
    <property type="nucleotide sequence ID" value="NZ_AP017378.1"/>
</dbReference>
<keyword evidence="1" id="KW-1133">Transmembrane helix</keyword>
<gene>
    <name evidence="3" type="ORF">DFE_1368</name>
</gene>
<dbReference type="GO" id="GO:0000271">
    <property type="term" value="P:polysaccharide biosynthetic process"/>
    <property type="evidence" value="ECO:0007669"/>
    <property type="project" value="TreeGrafter"/>
</dbReference>
<name>A0A2Z6AXW1_9BACT</name>
<feature type="domain" description="Acyltransferase 3" evidence="2">
    <location>
        <begin position="25"/>
        <end position="330"/>
    </location>
</feature>
<dbReference type="InterPro" id="IPR002656">
    <property type="entry name" value="Acyl_transf_3_dom"/>
</dbReference>
<keyword evidence="3" id="KW-0808">Transferase</keyword>
<feature type="transmembrane region" description="Helical" evidence="1">
    <location>
        <begin position="202"/>
        <end position="221"/>
    </location>
</feature>
<dbReference type="Pfam" id="PF01757">
    <property type="entry name" value="Acyl_transf_3"/>
    <property type="match status" value="1"/>
</dbReference>
<feature type="transmembrane region" description="Helical" evidence="1">
    <location>
        <begin position="288"/>
        <end position="307"/>
    </location>
</feature>
<evidence type="ECO:0000259" key="2">
    <source>
        <dbReference type="Pfam" id="PF01757"/>
    </source>
</evidence>
<keyword evidence="1" id="KW-0812">Transmembrane</keyword>
<keyword evidence="3" id="KW-0012">Acyltransferase</keyword>
<dbReference type="KEGG" id="dfl:DFE_1368"/>
<dbReference type="OrthoDB" id="9796461at2"/>
<dbReference type="GO" id="GO:0016020">
    <property type="term" value="C:membrane"/>
    <property type="evidence" value="ECO:0007669"/>
    <property type="project" value="TreeGrafter"/>
</dbReference>
<proteinExistence type="predicted"/>
<accession>A0A2Z6AXW1</accession>
<feature type="transmembrane region" description="Helical" evidence="1">
    <location>
        <begin position="145"/>
        <end position="167"/>
    </location>
</feature>
<feature type="transmembrane region" description="Helical" evidence="1">
    <location>
        <begin position="233"/>
        <end position="252"/>
    </location>
</feature>
<dbReference type="PANTHER" id="PTHR23028">
    <property type="entry name" value="ACETYLTRANSFERASE"/>
    <property type="match status" value="1"/>
</dbReference>
<sequence>MGLIRLFLALAVLTHHEPILSRELLPGALSVRLFFIISGFYMALILNERYSTQHKILFYSSRLLRLFPGYLAIAALSLLALLLMDIHPFITREDIEALRWESPGTIIIAGLSNLLILGQNLFFLFDSNPESGLSFTPCADCPTLGFWLLLIPQAWSLAVELGFYLLAPFIVNRHPLLLILLFSCSLTLHLSIVAWVPDGDNIAHHTLLPQLHLFIMGALSFRLVPLARHLPRILGLAGLPLLLTLLCTYQSMTITWKYPLMAMILAVSIPFIFESMRHARWDRLIGELSYPLYISQFLVIAVFDHLLGEPNPLWVLIGVCCLGTTIYILIDLPIARFKSKRLLAQLVIPRSREKQELFVPILVSQGPSEIELTHEQQKM</sequence>